<feature type="chain" id="PRO_5022054716" description="DUF1007 family protein" evidence="1">
    <location>
        <begin position="26"/>
        <end position="200"/>
    </location>
</feature>
<organism evidence="2 3">
    <name type="scientific">Ciceribacter naphthalenivorans</name>
    <dbReference type="NCBI Taxonomy" id="1118451"/>
    <lineage>
        <taxon>Bacteria</taxon>
        <taxon>Pseudomonadati</taxon>
        <taxon>Pseudomonadota</taxon>
        <taxon>Alphaproteobacteria</taxon>
        <taxon>Hyphomicrobiales</taxon>
        <taxon>Rhizobiaceae</taxon>
        <taxon>Ciceribacter</taxon>
    </lineage>
</organism>
<feature type="signal peptide" evidence="1">
    <location>
        <begin position="1"/>
        <end position="25"/>
    </location>
</feature>
<dbReference type="EMBL" id="BJZP01000008">
    <property type="protein sequence ID" value="GEO85191.1"/>
    <property type="molecule type" value="Genomic_DNA"/>
</dbReference>
<evidence type="ECO:0000313" key="3">
    <source>
        <dbReference type="Proteomes" id="UP000321717"/>
    </source>
</evidence>
<name>A0A512HIB6_9HYPH</name>
<dbReference type="Pfam" id="PF06226">
    <property type="entry name" value="DUF1007"/>
    <property type="match status" value="1"/>
</dbReference>
<comment type="caution">
    <text evidence="2">The sequence shown here is derived from an EMBL/GenBank/DDBJ whole genome shotgun (WGS) entry which is preliminary data.</text>
</comment>
<evidence type="ECO:0000256" key="1">
    <source>
        <dbReference type="SAM" id="SignalP"/>
    </source>
</evidence>
<dbReference type="RefSeq" id="WP_147180157.1">
    <property type="nucleotide sequence ID" value="NZ_BJZP01000008.1"/>
</dbReference>
<evidence type="ECO:0008006" key="4">
    <source>
        <dbReference type="Google" id="ProtNLM"/>
    </source>
</evidence>
<gene>
    <name evidence="2" type="ORF">RNA01_21230</name>
</gene>
<evidence type="ECO:0000313" key="2">
    <source>
        <dbReference type="EMBL" id="GEO85191.1"/>
    </source>
</evidence>
<proteinExistence type="predicted"/>
<dbReference type="AlphaFoldDB" id="A0A512HIB6"/>
<keyword evidence="3" id="KW-1185">Reference proteome</keyword>
<dbReference type="InterPro" id="IPR010412">
    <property type="entry name" value="DUF1007"/>
</dbReference>
<sequence>MRYSPSSRRCLVTLLLCCAWPFAAAAHPDIAVTARLLFDVKAGRLSSVVESLAFDAGYSRRLLDRYDRDGDGAFDETETATLRQSLIADLQPLGFFAEVSANGQPLRLPTPAAFHAASEGGIVTVTLAFLLDAPVDLPPGHAVEVLLRDRDYVVALRLAEQAPVVIRGDDGRCAYLLKERLDLAYFGGLVVPQTIDFSCH</sequence>
<dbReference type="OrthoDB" id="1679673at2"/>
<dbReference type="Proteomes" id="UP000321717">
    <property type="component" value="Unassembled WGS sequence"/>
</dbReference>
<reference evidence="2 3" key="1">
    <citation type="submission" date="2019-07" db="EMBL/GenBank/DDBJ databases">
        <title>Whole genome shotgun sequence of Rhizobium naphthalenivorans NBRC 107585.</title>
        <authorList>
            <person name="Hosoyama A."/>
            <person name="Uohara A."/>
            <person name="Ohji S."/>
            <person name="Ichikawa N."/>
        </authorList>
    </citation>
    <scope>NUCLEOTIDE SEQUENCE [LARGE SCALE GENOMIC DNA]</scope>
    <source>
        <strain evidence="2 3">NBRC 107585</strain>
    </source>
</reference>
<accession>A0A512HIB6</accession>
<protein>
    <recommendedName>
        <fullName evidence="4">DUF1007 family protein</fullName>
    </recommendedName>
</protein>
<keyword evidence="1" id="KW-0732">Signal</keyword>